<feature type="domain" description="SusD-like N-terminal" evidence="7">
    <location>
        <begin position="38"/>
        <end position="230"/>
    </location>
</feature>
<dbReference type="InterPro" id="IPR011990">
    <property type="entry name" value="TPR-like_helical_dom_sf"/>
</dbReference>
<evidence type="ECO:0000313" key="8">
    <source>
        <dbReference type="EMBL" id="UYQ95936.1"/>
    </source>
</evidence>
<evidence type="ECO:0000256" key="3">
    <source>
        <dbReference type="ARBA" id="ARBA00022729"/>
    </source>
</evidence>
<dbReference type="InterPro" id="IPR033985">
    <property type="entry name" value="SusD-like_N"/>
</dbReference>
<dbReference type="Gene3D" id="1.25.40.390">
    <property type="match status" value="1"/>
</dbReference>
<protein>
    <submittedName>
        <fullName evidence="8">RagB/SusD family nutrient uptake outer membrane protein</fullName>
    </submittedName>
</protein>
<evidence type="ECO:0000256" key="5">
    <source>
        <dbReference type="ARBA" id="ARBA00023237"/>
    </source>
</evidence>
<dbReference type="RefSeq" id="WP_264283606.1">
    <property type="nucleotide sequence ID" value="NZ_CP107006.1"/>
</dbReference>
<evidence type="ECO:0000256" key="2">
    <source>
        <dbReference type="ARBA" id="ARBA00006275"/>
    </source>
</evidence>
<gene>
    <name evidence="8" type="ORF">MKQ68_12580</name>
</gene>
<keyword evidence="9" id="KW-1185">Reference proteome</keyword>
<keyword evidence="5" id="KW-0998">Cell outer membrane</keyword>
<keyword evidence="4" id="KW-0472">Membrane</keyword>
<dbReference type="InterPro" id="IPR012944">
    <property type="entry name" value="SusD_RagB_dom"/>
</dbReference>
<dbReference type="PROSITE" id="PS51257">
    <property type="entry name" value="PROKAR_LIPOPROTEIN"/>
    <property type="match status" value="1"/>
</dbReference>
<dbReference type="SUPFAM" id="SSF48452">
    <property type="entry name" value="TPR-like"/>
    <property type="match status" value="1"/>
</dbReference>
<accession>A0ABY6JCC1</accession>
<evidence type="ECO:0000256" key="1">
    <source>
        <dbReference type="ARBA" id="ARBA00004442"/>
    </source>
</evidence>
<keyword evidence="3" id="KW-0732">Signal</keyword>
<evidence type="ECO:0000256" key="4">
    <source>
        <dbReference type="ARBA" id="ARBA00023136"/>
    </source>
</evidence>
<feature type="domain" description="RagB/SusD" evidence="6">
    <location>
        <begin position="324"/>
        <end position="593"/>
    </location>
</feature>
<evidence type="ECO:0000259" key="6">
    <source>
        <dbReference type="Pfam" id="PF07980"/>
    </source>
</evidence>
<name>A0ABY6JCC1_9BACT</name>
<reference evidence="8" key="1">
    <citation type="submission" date="2022-10" db="EMBL/GenBank/DDBJ databases">
        <title>Chitinophaga sp. nov., isolated from soil.</title>
        <authorList>
            <person name="Jeon C.O."/>
        </authorList>
    </citation>
    <scope>NUCLEOTIDE SEQUENCE</scope>
    <source>
        <strain evidence="8">R8</strain>
    </source>
</reference>
<dbReference type="EMBL" id="CP107006">
    <property type="protein sequence ID" value="UYQ95936.1"/>
    <property type="molecule type" value="Genomic_DNA"/>
</dbReference>
<evidence type="ECO:0000259" key="7">
    <source>
        <dbReference type="Pfam" id="PF14322"/>
    </source>
</evidence>
<sequence>MKKALIISSFAAALAFGGCKDYLDQVPNDRITIEEVFKKKEGTEQYLANVYSYVPDLSKIWDGFPWVANSDELEVSWVQYPTYRLGLGNLNAGTVLFDTWGMYYRAIRSATYFINNVDGNTEILALNGQELIDQYKAEARFLRAYYYTLLMQQFGPVVLLGETELPADAPADAMQTDRSPYDSCVNYVVSELDKAAAVLPLLPSRNGQVSDLEYGRATKGMALAVKARLLLYAASPQYNGNTDYANFKTKDGKQFIAQQFDREKWRKAAEAAKDVIDLGIYSLYQDPGGNVALSLQDVYFKAWNSEQIFVRKSNDLSNFDVHAMPRSAGGWSGLAPTQEIVDAYFMNDGLSIQESPNYSESGFTTVNGVQVSNMYINREPRFYAHITYNNSRFQGGNMQAAGTVTFFKSGPNGRDGHATDYSKTGYLIRKNVGPLTNVGSGGTGQRQNRPLAIIRLAEVYLNYVEALNEYDPTNSDIVTYLNLIRKRAGVPMYGEGPNALPVPASPDAMRAKIRAERRVELAFESHRWFDIRRWKIVASVMGDLHGMDINQNGNDFYKRVVATRRVFRNEFYWFPISQYEMDRGRQLTQNPGW</sequence>
<dbReference type="Pfam" id="PF14322">
    <property type="entry name" value="SusD-like_3"/>
    <property type="match status" value="1"/>
</dbReference>
<organism evidence="8 9">
    <name type="scientific">Chitinophaga horti</name>
    <dbReference type="NCBI Taxonomy" id="2920382"/>
    <lineage>
        <taxon>Bacteria</taxon>
        <taxon>Pseudomonadati</taxon>
        <taxon>Bacteroidota</taxon>
        <taxon>Chitinophagia</taxon>
        <taxon>Chitinophagales</taxon>
        <taxon>Chitinophagaceae</taxon>
        <taxon>Chitinophaga</taxon>
    </lineage>
</organism>
<dbReference type="Proteomes" id="UP001162741">
    <property type="component" value="Chromosome"/>
</dbReference>
<evidence type="ECO:0000313" key="9">
    <source>
        <dbReference type="Proteomes" id="UP001162741"/>
    </source>
</evidence>
<comment type="subcellular location">
    <subcellularLocation>
        <location evidence="1">Cell outer membrane</location>
    </subcellularLocation>
</comment>
<comment type="similarity">
    <text evidence="2">Belongs to the SusD family.</text>
</comment>
<dbReference type="Pfam" id="PF07980">
    <property type="entry name" value="SusD_RagB"/>
    <property type="match status" value="1"/>
</dbReference>
<proteinExistence type="inferred from homology"/>